<evidence type="ECO:0000313" key="2">
    <source>
        <dbReference type="EMBL" id="ODN83023.1"/>
    </source>
</evidence>
<reference evidence="2 3" key="1">
    <citation type="submission" date="2016-06" db="EMBL/GenBank/DDBJ databases">
        <title>Evolution of pathogenesis and genome organization in the Tremellales.</title>
        <authorList>
            <person name="Cuomo C."/>
            <person name="Litvintseva A."/>
            <person name="Heitman J."/>
            <person name="Chen Y."/>
            <person name="Sun S."/>
            <person name="Springer D."/>
            <person name="Dromer F."/>
            <person name="Young S."/>
            <person name="Zeng Q."/>
            <person name="Chapman S."/>
            <person name="Gujja S."/>
            <person name="Saif S."/>
            <person name="Birren B."/>
        </authorList>
    </citation>
    <scope>NUCLEOTIDE SEQUENCE [LARGE SCALE GENOMIC DNA]</scope>
    <source>
        <strain evidence="2 3">CBS 6039</strain>
    </source>
</reference>
<evidence type="ECO:0000256" key="1">
    <source>
        <dbReference type="SAM" id="MobiDB-lite"/>
    </source>
</evidence>
<dbReference type="RefSeq" id="XP_018997023.1">
    <property type="nucleotide sequence ID" value="XM_019134596.1"/>
</dbReference>
<accession>A0A1E3I2Y9</accession>
<dbReference type="AlphaFoldDB" id="A0A1E3I2Y9"/>
<sequence length="113" mass="12655">MPPLSCWGFEVLGIEGATLVLSDHSLSLHSFFFGPVMWSAVNCRSQMPERSAVAIWPCKPLLDSPRVQVRPHRGPKCCDSEELDTSGYDRPLYMPVERSALSDDSSAETMQRR</sequence>
<dbReference type="Proteomes" id="UP000094065">
    <property type="component" value="Unassembled WGS sequence"/>
</dbReference>
<name>A0A1E3I2Y9_9TREE</name>
<organism evidence="2 3">
    <name type="scientific">Cryptococcus amylolentus CBS 6039</name>
    <dbReference type="NCBI Taxonomy" id="1295533"/>
    <lineage>
        <taxon>Eukaryota</taxon>
        <taxon>Fungi</taxon>
        <taxon>Dikarya</taxon>
        <taxon>Basidiomycota</taxon>
        <taxon>Agaricomycotina</taxon>
        <taxon>Tremellomycetes</taxon>
        <taxon>Tremellales</taxon>
        <taxon>Cryptococcaceae</taxon>
        <taxon>Cryptococcus</taxon>
    </lineage>
</organism>
<evidence type="ECO:0000313" key="3">
    <source>
        <dbReference type="Proteomes" id="UP000094065"/>
    </source>
</evidence>
<dbReference type="GeneID" id="30152560"/>
<keyword evidence="3" id="KW-1185">Reference proteome</keyword>
<dbReference type="EMBL" id="AWGJ01000002">
    <property type="protein sequence ID" value="ODN83023.1"/>
    <property type="molecule type" value="Genomic_DNA"/>
</dbReference>
<comment type="caution">
    <text evidence="2">The sequence shown here is derived from an EMBL/GenBank/DDBJ whole genome shotgun (WGS) entry which is preliminary data.</text>
</comment>
<gene>
    <name evidence="2" type="ORF">L202_01251</name>
</gene>
<proteinExistence type="predicted"/>
<feature type="region of interest" description="Disordered" evidence="1">
    <location>
        <begin position="68"/>
        <end position="90"/>
    </location>
</feature>
<protein>
    <submittedName>
        <fullName evidence="2">Uncharacterized protein</fullName>
    </submittedName>
</protein>